<dbReference type="GO" id="GO:0018578">
    <property type="term" value="F:protocatechuate 3,4-dioxygenase activity"/>
    <property type="evidence" value="ECO:0007669"/>
    <property type="project" value="UniProtKB-EC"/>
</dbReference>
<sequence length="203" mass="22367">MMGYALNATVLISLLSMLVVSPNGYGQADPEWLKSWNEAVSSRPEMLSASGRIALPEEPGIPMIIRGRVLDPNGTPAPSVVVHAYHRDSQGFDFGAGDNSYTTWRLQGWVITDEDGRFEFKTIRPAPDHLGREAAHVHMTLESKSFGRQWAPTVYLADDPLVVAAQRQGVGQLSQSRKVSALEIVDGVQRLNLELRLKGEPDF</sequence>
<name>A0A839UU39_9GAMM</name>
<dbReference type="PANTHER" id="PTHR33711:SF7">
    <property type="entry name" value="INTRADIOL RING-CLEAVAGE DIOXYGENASES DOMAIN-CONTAINING PROTEIN-RELATED"/>
    <property type="match status" value="1"/>
</dbReference>
<dbReference type="InterPro" id="IPR050770">
    <property type="entry name" value="Intradiol_RC_Dioxygenase"/>
</dbReference>
<comment type="caution">
    <text evidence="5">The sequence shown here is derived from an EMBL/GenBank/DDBJ whole genome shotgun (WGS) entry which is preliminary data.</text>
</comment>
<dbReference type="PANTHER" id="PTHR33711">
    <property type="entry name" value="DIOXYGENASE, PUTATIVE (AFU_ORTHOLOGUE AFUA_2G02910)-RELATED"/>
    <property type="match status" value="1"/>
</dbReference>
<dbReference type="Pfam" id="PF00775">
    <property type="entry name" value="Dioxygenase_C"/>
    <property type="match status" value="1"/>
</dbReference>
<dbReference type="Proteomes" id="UP000559987">
    <property type="component" value="Unassembled WGS sequence"/>
</dbReference>
<comment type="similarity">
    <text evidence="1">Belongs to the intradiol ring-cleavage dioxygenase family.</text>
</comment>
<feature type="domain" description="Intradiol ring-cleavage dioxygenases" evidence="4">
    <location>
        <begin position="57"/>
        <end position="163"/>
    </location>
</feature>
<keyword evidence="3 5" id="KW-0560">Oxidoreductase</keyword>
<dbReference type="SUPFAM" id="SSF49482">
    <property type="entry name" value="Aromatic compound dioxygenase"/>
    <property type="match status" value="1"/>
</dbReference>
<evidence type="ECO:0000313" key="5">
    <source>
        <dbReference type="EMBL" id="MBB3169960.1"/>
    </source>
</evidence>
<reference evidence="5 6" key="1">
    <citation type="submission" date="2020-08" db="EMBL/GenBank/DDBJ databases">
        <title>Genomic Encyclopedia of Type Strains, Phase III (KMG-III): the genomes of soil and plant-associated and newly described type strains.</title>
        <authorList>
            <person name="Whitman W."/>
        </authorList>
    </citation>
    <scope>NUCLEOTIDE SEQUENCE [LARGE SCALE GENOMIC DNA]</scope>
    <source>
        <strain evidence="5 6">CECT 8571</strain>
    </source>
</reference>
<keyword evidence="6" id="KW-1185">Reference proteome</keyword>
<dbReference type="InterPro" id="IPR015889">
    <property type="entry name" value="Intradiol_dOase_core"/>
</dbReference>
<proteinExistence type="inferred from homology"/>
<evidence type="ECO:0000259" key="4">
    <source>
        <dbReference type="Pfam" id="PF00775"/>
    </source>
</evidence>
<evidence type="ECO:0000313" key="6">
    <source>
        <dbReference type="Proteomes" id="UP000559987"/>
    </source>
</evidence>
<keyword evidence="2 5" id="KW-0223">Dioxygenase</keyword>
<accession>A0A839UU39</accession>
<dbReference type="EMBL" id="JACHXZ010000004">
    <property type="protein sequence ID" value="MBB3169960.1"/>
    <property type="molecule type" value="Genomic_DNA"/>
</dbReference>
<gene>
    <name evidence="5" type="ORF">FHS30_003173</name>
</gene>
<evidence type="ECO:0000256" key="1">
    <source>
        <dbReference type="ARBA" id="ARBA00007825"/>
    </source>
</evidence>
<dbReference type="Gene3D" id="2.60.130.10">
    <property type="entry name" value="Aromatic compound dioxygenase"/>
    <property type="match status" value="1"/>
</dbReference>
<protein>
    <submittedName>
        <fullName evidence="5">Protocatechuate 3,4-dioxygenase beta subunit</fullName>
        <ecNumber evidence="5">1.13.11.3</ecNumber>
    </submittedName>
</protein>
<evidence type="ECO:0000256" key="3">
    <source>
        <dbReference type="ARBA" id="ARBA00023002"/>
    </source>
</evidence>
<dbReference type="AlphaFoldDB" id="A0A839UU39"/>
<dbReference type="InterPro" id="IPR000627">
    <property type="entry name" value="Intradiol_dOase_C"/>
</dbReference>
<organism evidence="5 6">
    <name type="scientific">Simiduia aestuariiviva</name>
    <dbReference type="NCBI Taxonomy" id="1510459"/>
    <lineage>
        <taxon>Bacteria</taxon>
        <taxon>Pseudomonadati</taxon>
        <taxon>Pseudomonadota</taxon>
        <taxon>Gammaproteobacteria</taxon>
        <taxon>Cellvibrionales</taxon>
        <taxon>Cellvibrionaceae</taxon>
        <taxon>Simiduia</taxon>
    </lineage>
</organism>
<evidence type="ECO:0000256" key="2">
    <source>
        <dbReference type="ARBA" id="ARBA00022964"/>
    </source>
</evidence>
<dbReference type="GO" id="GO:0008199">
    <property type="term" value="F:ferric iron binding"/>
    <property type="evidence" value="ECO:0007669"/>
    <property type="project" value="InterPro"/>
</dbReference>
<dbReference type="EC" id="1.13.11.3" evidence="5"/>